<name>A0ABX0RFT6_9GAMM</name>
<accession>A0ABX0RFT6</accession>
<dbReference type="Proteomes" id="UP001515683">
    <property type="component" value="Unassembled WGS sequence"/>
</dbReference>
<evidence type="ECO:0000259" key="3">
    <source>
        <dbReference type="Pfam" id="PF07338"/>
    </source>
</evidence>
<dbReference type="InterPro" id="IPR051096">
    <property type="entry name" value="BhsA/McbA_stress_biofilm_assoc"/>
</dbReference>
<reference evidence="4 5" key="1">
    <citation type="journal article" date="2019" name="bioRxiv">
        <title>Bacteria contribute to plant secondary compound degradation in a generalist herbivore system.</title>
        <authorList>
            <person name="Francoeur C.B."/>
            <person name="Khadempour L."/>
            <person name="Moreira-Soto R.D."/>
            <person name="Gotting K."/>
            <person name="Book A.J."/>
            <person name="Pinto-Tomas A.A."/>
            <person name="Keefover-Ring K."/>
            <person name="Currie C.R."/>
        </authorList>
    </citation>
    <scope>NUCLEOTIDE SEQUENCE [LARGE SCALE GENOMIC DNA]</scope>
    <source>
        <strain evidence="4">Acro-835</strain>
    </source>
</reference>
<sequence length="91" mass="9736">MNVAKLLVAGVMMGAVSFSALAAKEVTKEVVESQHLVKIGTVNTSDKDAPMDLHKSLSHKADEMGGKYYLIIAGREHGKFAATADVYKDAE</sequence>
<evidence type="ECO:0000313" key="5">
    <source>
        <dbReference type="Proteomes" id="UP001515683"/>
    </source>
</evidence>
<keyword evidence="1 2" id="KW-0732">Signal</keyword>
<protein>
    <submittedName>
        <fullName evidence="4">DUF1471 domain-containing protein</fullName>
    </submittedName>
</protein>
<dbReference type="EMBL" id="VWXF01000013">
    <property type="protein sequence ID" value="NIF24230.1"/>
    <property type="molecule type" value="Genomic_DNA"/>
</dbReference>
<comment type="caution">
    <text evidence="4">The sequence shown here is derived from an EMBL/GenBank/DDBJ whole genome shotgun (WGS) entry which is preliminary data.</text>
</comment>
<dbReference type="PANTHER" id="PTHR34156">
    <property type="entry name" value="OUTER MEMBRANE PROTEIN-RELATED-RELATED"/>
    <property type="match status" value="1"/>
</dbReference>
<dbReference type="InterPro" id="IPR010854">
    <property type="entry name" value="YdgH/BhsA/McbA-like_dom"/>
</dbReference>
<keyword evidence="5" id="KW-1185">Reference proteome</keyword>
<organism evidence="4 5">
    <name type="scientific">Candidatus Pantoea multigeneris</name>
    <dbReference type="NCBI Taxonomy" id="2608357"/>
    <lineage>
        <taxon>Bacteria</taxon>
        <taxon>Pseudomonadati</taxon>
        <taxon>Pseudomonadota</taxon>
        <taxon>Gammaproteobacteria</taxon>
        <taxon>Enterobacterales</taxon>
        <taxon>Erwiniaceae</taxon>
        <taxon>Pantoea</taxon>
    </lineage>
</organism>
<evidence type="ECO:0000313" key="4">
    <source>
        <dbReference type="EMBL" id="NIF24230.1"/>
    </source>
</evidence>
<evidence type="ECO:0000256" key="2">
    <source>
        <dbReference type="SAM" id="SignalP"/>
    </source>
</evidence>
<dbReference type="PANTHER" id="PTHR34156:SF9">
    <property type="entry name" value="SECRETED PROTEIN"/>
    <property type="match status" value="1"/>
</dbReference>
<evidence type="ECO:0000256" key="1">
    <source>
        <dbReference type="ARBA" id="ARBA00022729"/>
    </source>
</evidence>
<feature type="chain" id="PRO_5045735552" evidence="2">
    <location>
        <begin position="23"/>
        <end position="91"/>
    </location>
</feature>
<dbReference type="Pfam" id="PF07338">
    <property type="entry name" value="YdgH_BhsA-like"/>
    <property type="match status" value="1"/>
</dbReference>
<dbReference type="Gene3D" id="3.30.1660.10">
    <property type="entry name" value="Flavin-binding protein dodecin"/>
    <property type="match status" value="1"/>
</dbReference>
<proteinExistence type="predicted"/>
<dbReference type="InterPro" id="IPR025543">
    <property type="entry name" value="Dodecin-like"/>
</dbReference>
<feature type="domain" description="YdgH/BhsA/McbA-like" evidence="3">
    <location>
        <begin position="36"/>
        <end position="88"/>
    </location>
</feature>
<gene>
    <name evidence="4" type="ORF">F3J40_21905</name>
</gene>
<dbReference type="InterPro" id="IPR036275">
    <property type="entry name" value="YdgH-like_sf"/>
</dbReference>
<feature type="signal peptide" evidence="2">
    <location>
        <begin position="1"/>
        <end position="22"/>
    </location>
</feature>
<dbReference type="RefSeq" id="WP_167018039.1">
    <property type="nucleotide sequence ID" value="NZ_VWXF01000013.1"/>
</dbReference>
<dbReference type="SUPFAM" id="SSF159871">
    <property type="entry name" value="YdgH-like"/>
    <property type="match status" value="1"/>
</dbReference>